<dbReference type="InterPro" id="IPR036020">
    <property type="entry name" value="WW_dom_sf"/>
</dbReference>
<organism evidence="3 4">
    <name type="scientific">Capsaspora owczarzaki (strain ATCC 30864)</name>
    <dbReference type="NCBI Taxonomy" id="595528"/>
    <lineage>
        <taxon>Eukaryota</taxon>
        <taxon>Filasterea</taxon>
        <taxon>Capsaspora</taxon>
    </lineage>
</organism>
<evidence type="ECO:0000259" key="2">
    <source>
        <dbReference type="PROSITE" id="PS50020"/>
    </source>
</evidence>
<proteinExistence type="predicted"/>
<dbReference type="STRING" id="595528.A0A0D2VP63"/>
<dbReference type="PROSITE" id="PS50003">
    <property type="entry name" value="PH_DOMAIN"/>
    <property type="match status" value="2"/>
</dbReference>
<dbReference type="Gene3D" id="2.20.70.10">
    <property type="match status" value="2"/>
</dbReference>
<name>A0A0D2VP63_CAPO3</name>
<reference evidence="4" key="1">
    <citation type="submission" date="2011-02" db="EMBL/GenBank/DDBJ databases">
        <title>The Genome Sequence of Capsaspora owczarzaki ATCC 30864.</title>
        <authorList>
            <person name="Russ C."/>
            <person name="Cuomo C."/>
            <person name="Burger G."/>
            <person name="Gray M.W."/>
            <person name="Holland P.W.H."/>
            <person name="King N."/>
            <person name="Lang F.B.F."/>
            <person name="Roger A.J."/>
            <person name="Ruiz-Trillo I."/>
            <person name="Young S.K."/>
            <person name="Zeng Q."/>
            <person name="Gargeya S."/>
            <person name="Alvarado L."/>
            <person name="Berlin A."/>
            <person name="Chapman S.B."/>
            <person name="Chen Z."/>
            <person name="Freedman E."/>
            <person name="Gellesch M."/>
            <person name="Goldberg J."/>
            <person name="Griggs A."/>
            <person name="Gujja S."/>
            <person name="Heilman E."/>
            <person name="Heiman D."/>
            <person name="Howarth C."/>
            <person name="Mehta T."/>
            <person name="Neiman D."/>
            <person name="Pearson M."/>
            <person name="Roberts A."/>
            <person name="Saif S."/>
            <person name="Shea T."/>
            <person name="Shenoy N."/>
            <person name="Sisk P."/>
            <person name="Stolte C."/>
            <person name="Sykes S."/>
            <person name="White J."/>
            <person name="Yandava C."/>
            <person name="Haas B."/>
            <person name="Nusbaum C."/>
            <person name="Birren B."/>
        </authorList>
    </citation>
    <scope>NUCLEOTIDE SEQUENCE</scope>
    <source>
        <strain evidence="4">ATCC 30864</strain>
    </source>
</reference>
<dbReference type="InterPro" id="IPR001202">
    <property type="entry name" value="WW_dom"/>
</dbReference>
<dbReference type="InterPro" id="IPR001849">
    <property type="entry name" value="PH_domain"/>
</dbReference>
<dbReference type="Gene3D" id="2.30.29.30">
    <property type="entry name" value="Pleckstrin-homology domain (PH domain)/Phosphotyrosine-binding domain (PTB)"/>
    <property type="match status" value="2"/>
</dbReference>
<dbReference type="SUPFAM" id="SSF50729">
    <property type="entry name" value="PH domain-like"/>
    <property type="match status" value="2"/>
</dbReference>
<evidence type="ECO:0000313" key="3">
    <source>
        <dbReference type="EMBL" id="KJE92192.1"/>
    </source>
</evidence>
<dbReference type="PROSITE" id="PS50020">
    <property type="entry name" value="WW_DOMAIN_2"/>
    <property type="match status" value="2"/>
</dbReference>
<dbReference type="InParanoid" id="A0A0D2VP63"/>
<dbReference type="InterPro" id="IPR011993">
    <property type="entry name" value="PH-like_dom_sf"/>
</dbReference>
<feature type="domain" description="WW" evidence="2">
    <location>
        <begin position="6"/>
        <end position="39"/>
    </location>
</feature>
<keyword evidence="4" id="KW-1185">Reference proteome</keyword>
<dbReference type="eggNOG" id="KOG0940">
    <property type="taxonomic scope" value="Eukaryota"/>
</dbReference>
<dbReference type="SMART" id="SM00233">
    <property type="entry name" value="PH"/>
    <property type="match status" value="2"/>
</dbReference>
<dbReference type="CDD" id="cd00201">
    <property type="entry name" value="WW"/>
    <property type="match status" value="2"/>
</dbReference>
<dbReference type="Pfam" id="PF00397">
    <property type="entry name" value="WW"/>
    <property type="match status" value="1"/>
</dbReference>
<feature type="domain" description="PH" evidence="1">
    <location>
        <begin position="105"/>
        <end position="205"/>
    </location>
</feature>
<dbReference type="SMART" id="SM00456">
    <property type="entry name" value="WW"/>
    <property type="match status" value="2"/>
</dbReference>
<feature type="domain" description="WW" evidence="2">
    <location>
        <begin position="61"/>
        <end position="94"/>
    </location>
</feature>
<gene>
    <name evidence="3" type="ORF">CAOG_003205</name>
</gene>
<dbReference type="SUPFAM" id="SSF51045">
    <property type="entry name" value="WW domain"/>
    <property type="match status" value="2"/>
</dbReference>
<dbReference type="EMBL" id="KE346363">
    <property type="protein sequence ID" value="KJE92192.1"/>
    <property type="molecule type" value="Genomic_DNA"/>
</dbReference>
<dbReference type="RefSeq" id="XP_004364044.2">
    <property type="nucleotide sequence ID" value="XM_004363987.2"/>
</dbReference>
<feature type="domain" description="PH" evidence="1">
    <location>
        <begin position="236"/>
        <end position="333"/>
    </location>
</feature>
<protein>
    <submittedName>
        <fullName evidence="3">Uncharacterized protein</fullName>
    </submittedName>
</protein>
<dbReference type="PANTHER" id="PTHR12752:SF9">
    <property type="entry name" value="KRAMER, ISOFORM I"/>
    <property type="match status" value="1"/>
</dbReference>
<dbReference type="OrthoDB" id="2157866at2759"/>
<sequence length="339" mass="38520">MSHSDEHLPSGWERGVTSNGRTFYVDHTTRTTHWSIPEHLLPEDVKTARRKAAAIALGDGGPLPYGWEQAQLEDGEFYYVDHNRRRNTFTDPRTVKDIQNITAVPVILKGYLQKQGGTGLKPKNWKRRFFVLRGRVLYYYPDEHTPEVKGVLILAGYTINPASEGEINMKYGFQARRPGARTYFFAAGDEEDRALWMKTLNNTILEDSTGVKTIGDDVMQDEVTHNVNVPAESIRNPDHSGYMQKQGGSGFTPKNWRRRYFIMKGNTLYYYKLPVDQVALGAVALQGYRAEPTTGGKPFQFTLSKPGARQFLLIADSDSEMQQWISHLNNRAVQLNLEC</sequence>
<dbReference type="Pfam" id="PF00169">
    <property type="entry name" value="PH"/>
    <property type="match status" value="2"/>
</dbReference>
<accession>A0A0D2VP63</accession>
<dbReference type="AlphaFoldDB" id="A0A0D2VP63"/>
<dbReference type="PANTHER" id="PTHR12752">
    <property type="entry name" value="PHOSPHOINOSITOL 3-PHOSPHATE-BINDING PROTEIN"/>
    <property type="match status" value="1"/>
</dbReference>
<evidence type="ECO:0000313" key="4">
    <source>
        <dbReference type="Proteomes" id="UP000008743"/>
    </source>
</evidence>
<dbReference type="Proteomes" id="UP000008743">
    <property type="component" value="Unassembled WGS sequence"/>
</dbReference>
<dbReference type="PhylomeDB" id="A0A0D2VP63"/>
<evidence type="ECO:0000259" key="1">
    <source>
        <dbReference type="PROSITE" id="PS50003"/>
    </source>
</evidence>
<dbReference type="PROSITE" id="PS01159">
    <property type="entry name" value="WW_DOMAIN_1"/>
    <property type="match status" value="1"/>
</dbReference>